<name>A0A165AWE0_LACPN</name>
<sequence length="93" mass="9801">MGLLKRKPEFIITGQTPDDYVPIGIVTGIANAGTLGKGEIRSAIEKAQKDLWSEAIKLGGTAISNYRISRAPSGNASLSAQSIIVYGDAIKKV</sequence>
<accession>A0A165AWE0</accession>
<dbReference type="EMBL" id="MCOL01000001">
    <property type="protein sequence ID" value="ODO62267.1"/>
    <property type="molecule type" value="Genomic_DNA"/>
</dbReference>
<evidence type="ECO:0000313" key="1">
    <source>
        <dbReference type="EMBL" id="ODO62267.1"/>
    </source>
</evidence>
<protein>
    <submittedName>
        <fullName evidence="1">Uncharacterized protein</fullName>
    </submittedName>
</protein>
<proteinExistence type="predicted"/>
<dbReference type="AlphaFoldDB" id="A0A165AWE0"/>
<reference evidence="1 2" key="1">
    <citation type="submission" date="2016-08" db="EMBL/GenBank/DDBJ databases">
        <title>Genome sequencing of Lactobacillus plantarum JSA22, isolated from fermented soybean paste.</title>
        <authorList>
            <person name="Choi H.S."/>
        </authorList>
    </citation>
    <scope>NUCLEOTIDE SEQUENCE [LARGE SCALE GENOMIC DNA]</scope>
    <source>
        <strain evidence="1 2">JSA22</strain>
    </source>
</reference>
<gene>
    <name evidence="1" type="ORF">LPJSA22_02277</name>
</gene>
<dbReference type="PATRIC" id="fig|1590.155.peg.2189"/>
<evidence type="ECO:0000313" key="2">
    <source>
        <dbReference type="Proteomes" id="UP000094892"/>
    </source>
</evidence>
<organism evidence="1 2">
    <name type="scientific">Lactiplantibacillus plantarum</name>
    <name type="common">Lactobacillus plantarum</name>
    <dbReference type="NCBI Taxonomy" id="1590"/>
    <lineage>
        <taxon>Bacteria</taxon>
        <taxon>Bacillati</taxon>
        <taxon>Bacillota</taxon>
        <taxon>Bacilli</taxon>
        <taxon>Lactobacillales</taxon>
        <taxon>Lactobacillaceae</taxon>
        <taxon>Lactiplantibacillus</taxon>
    </lineage>
</organism>
<dbReference type="Gene3D" id="3.30.110.70">
    <property type="entry name" value="Hypothetical protein apc22750. Chain B"/>
    <property type="match status" value="1"/>
</dbReference>
<dbReference type="Proteomes" id="UP000094892">
    <property type="component" value="Unassembled WGS sequence"/>
</dbReference>
<dbReference type="RefSeq" id="WP_003642779.1">
    <property type="nucleotide sequence ID" value="NZ_CP017354.1"/>
</dbReference>
<comment type="caution">
    <text evidence="1">The sequence shown here is derived from an EMBL/GenBank/DDBJ whole genome shotgun (WGS) entry which is preliminary data.</text>
</comment>